<organism evidence="9 10">
    <name type="scientific">Mesorhabditis spiculigera</name>
    <dbReference type="NCBI Taxonomy" id="96644"/>
    <lineage>
        <taxon>Eukaryota</taxon>
        <taxon>Metazoa</taxon>
        <taxon>Ecdysozoa</taxon>
        <taxon>Nematoda</taxon>
        <taxon>Chromadorea</taxon>
        <taxon>Rhabditida</taxon>
        <taxon>Rhabditina</taxon>
        <taxon>Rhabditomorpha</taxon>
        <taxon>Rhabditoidea</taxon>
        <taxon>Rhabditidae</taxon>
        <taxon>Mesorhabditinae</taxon>
        <taxon>Mesorhabditis</taxon>
    </lineage>
</organism>
<dbReference type="GO" id="GO:0006826">
    <property type="term" value="P:iron ion transport"/>
    <property type="evidence" value="ECO:0007669"/>
    <property type="project" value="TreeGrafter"/>
</dbReference>
<comment type="caution">
    <text evidence="9">The sequence shown here is derived from an EMBL/GenBank/DDBJ whole genome shotgun (WGS) entry which is preliminary data.</text>
</comment>
<dbReference type="Pfam" id="PF07732">
    <property type="entry name" value="Cu-oxidase_3"/>
    <property type="match status" value="1"/>
</dbReference>
<dbReference type="SUPFAM" id="SSF49503">
    <property type="entry name" value="Cupredoxins"/>
    <property type="match status" value="3"/>
</dbReference>
<dbReference type="InterPro" id="IPR011707">
    <property type="entry name" value="Cu-oxidase-like_N"/>
</dbReference>
<name>A0AA36D3L6_9BILA</name>
<evidence type="ECO:0000256" key="5">
    <source>
        <dbReference type="SAM" id="SignalP"/>
    </source>
</evidence>
<protein>
    <submittedName>
        <fullName evidence="9">Uncharacterized protein</fullName>
    </submittedName>
</protein>
<keyword evidence="10" id="KW-1185">Reference proteome</keyword>
<feature type="domain" description="Plastocyanin-like" evidence="7">
    <location>
        <begin position="562"/>
        <end position="705"/>
    </location>
</feature>
<dbReference type="EMBL" id="CATQJA010002659">
    <property type="protein sequence ID" value="CAJ0580091.1"/>
    <property type="molecule type" value="Genomic_DNA"/>
</dbReference>
<feature type="domain" description="Plastocyanin-like" evidence="8">
    <location>
        <begin position="170"/>
        <end position="266"/>
    </location>
</feature>
<feature type="non-terminal residue" evidence="9">
    <location>
        <position position="1"/>
    </location>
</feature>
<dbReference type="CDD" id="cd13905">
    <property type="entry name" value="CuRO_3_tcLLC2_insect_like"/>
    <property type="match status" value="1"/>
</dbReference>
<sequence length="751" mass="86079">MLRYPTLILIFSTFLTLVSTHTVGQRAAFNALKQRQRALSRMNDDSGYENQAFWRGLYLKEARQNDQLVWQPELEGIMDENGILYQVPRRQTRLGRTQYDDDGVYEFTLVVDSKLTMSYDRGVFNYKTPVDYDPDTGKFTSRNTTAGSECQASIDKVPFEFGETQNFVGKLSPGPLLVVPFNAEVHLIVHNMLYLESFSIHVHGIDKKGQWYEDGVAFIQQCPIQTGGTYEYRFIADRSGTHWWHGHLQMDRGDGLLGGFVVLPENRTVPTAGGARVLPKREYYMILQDYVRQMPQKERVKMVFEDTTKWYYGFQDPEQCFDGLRMSDGSNVGAASPFDTILINDKGWYNEKDIKQRPEMLKLETFRIKKGETLLFRIVNGAANTNFMIHIRGHQMTLVAADGNEMQPITADKFIIMPGERYDFMTKGLDNPTQKVYYLQVETLQYLHGTKIEKAGLQYGLGRIYYEDEEDREIVPESPAKFLHPECTRAKKCKVYNCPFKEHFVNMQFDTNVNGWSFKMPKGMPYFHEQDLYNIATPCNQTLCANAPRHDLRCRCFFHLRHKLGNIIQLTLYNMHATLGLAAHPIHIHGHHVNIMKMGWPKTNSTGQVVGMNEDLNCSAPFVNVNGDKVLNYCNNLEWANKTWLNGAVPGMNTVDPPLRDTFVLPVGGYVVLRYRAINPGWWFLHCHLELHASSGSAFAFKIGDDSQIPKPPATFPHDCGLYRNPEISQLARDFRDGKPIYFGDGVKTNM</sequence>
<comment type="similarity">
    <text evidence="1">Belongs to the multicopper oxidase family.</text>
</comment>
<dbReference type="GO" id="GO:0005507">
    <property type="term" value="F:copper ion binding"/>
    <property type="evidence" value="ECO:0007669"/>
    <property type="project" value="InterPro"/>
</dbReference>
<dbReference type="PANTHER" id="PTHR11709:SF394">
    <property type="entry name" value="FI03373P-RELATED"/>
    <property type="match status" value="1"/>
</dbReference>
<reference evidence="9" key="1">
    <citation type="submission" date="2023-06" db="EMBL/GenBank/DDBJ databases">
        <authorList>
            <person name="Delattre M."/>
        </authorList>
    </citation>
    <scope>NUCLEOTIDE SEQUENCE</scope>
    <source>
        <strain evidence="9">AF72</strain>
    </source>
</reference>
<dbReference type="GO" id="GO:0016491">
    <property type="term" value="F:oxidoreductase activity"/>
    <property type="evidence" value="ECO:0007669"/>
    <property type="project" value="UniProtKB-KW"/>
</dbReference>
<dbReference type="InterPro" id="IPR008972">
    <property type="entry name" value="Cupredoxin"/>
</dbReference>
<dbReference type="Pfam" id="PF07731">
    <property type="entry name" value="Cu-oxidase_2"/>
    <property type="match status" value="1"/>
</dbReference>
<evidence type="ECO:0000259" key="7">
    <source>
        <dbReference type="Pfam" id="PF07731"/>
    </source>
</evidence>
<keyword evidence="2" id="KW-0479">Metal-binding</keyword>
<evidence type="ECO:0000313" key="9">
    <source>
        <dbReference type="EMBL" id="CAJ0580091.1"/>
    </source>
</evidence>
<feature type="signal peptide" evidence="5">
    <location>
        <begin position="1"/>
        <end position="20"/>
    </location>
</feature>
<feature type="domain" description="Plastocyanin-like" evidence="6">
    <location>
        <begin position="332"/>
        <end position="449"/>
    </location>
</feature>
<evidence type="ECO:0000256" key="2">
    <source>
        <dbReference type="ARBA" id="ARBA00022723"/>
    </source>
</evidence>
<proteinExistence type="inferred from homology"/>
<evidence type="ECO:0000259" key="6">
    <source>
        <dbReference type="Pfam" id="PF00394"/>
    </source>
</evidence>
<gene>
    <name evidence="9" type="ORF">MSPICULIGERA_LOCUS18294</name>
</gene>
<evidence type="ECO:0000256" key="1">
    <source>
        <dbReference type="ARBA" id="ARBA00010609"/>
    </source>
</evidence>
<dbReference type="Gene3D" id="2.60.40.420">
    <property type="entry name" value="Cupredoxins - blue copper proteins"/>
    <property type="match status" value="3"/>
</dbReference>
<evidence type="ECO:0000259" key="8">
    <source>
        <dbReference type="Pfam" id="PF07732"/>
    </source>
</evidence>
<evidence type="ECO:0000313" key="10">
    <source>
        <dbReference type="Proteomes" id="UP001177023"/>
    </source>
</evidence>
<keyword evidence="3" id="KW-0560">Oxidoreductase</keyword>
<dbReference type="InterPro" id="IPR011706">
    <property type="entry name" value="Cu-oxidase_C"/>
</dbReference>
<dbReference type="InterPro" id="IPR045087">
    <property type="entry name" value="Cu-oxidase_fam"/>
</dbReference>
<accession>A0AA36D3L6</accession>
<dbReference type="Pfam" id="PF00394">
    <property type="entry name" value="Cu-oxidase"/>
    <property type="match status" value="1"/>
</dbReference>
<evidence type="ECO:0000256" key="3">
    <source>
        <dbReference type="ARBA" id="ARBA00023002"/>
    </source>
</evidence>
<dbReference type="AlphaFoldDB" id="A0AA36D3L6"/>
<dbReference type="Proteomes" id="UP001177023">
    <property type="component" value="Unassembled WGS sequence"/>
</dbReference>
<keyword evidence="5" id="KW-0732">Signal</keyword>
<keyword evidence="4" id="KW-0186">Copper</keyword>
<feature type="chain" id="PRO_5041214193" evidence="5">
    <location>
        <begin position="21"/>
        <end position="751"/>
    </location>
</feature>
<evidence type="ECO:0000256" key="4">
    <source>
        <dbReference type="ARBA" id="ARBA00023008"/>
    </source>
</evidence>
<dbReference type="GO" id="GO:0005886">
    <property type="term" value="C:plasma membrane"/>
    <property type="evidence" value="ECO:0007669"/>
    <property type="project" value="TreeGrafter"/>
</dbReference>
<dbReference type="PANTHER" id="PTHR11709">
    <property type="entry name" value="MULTI-COPPER OXIDASE"/>
    <property type="match status" value="1"/>
</dbReference>
<dbReference type="InterPro" id="IPR001117">
    <property type="entry name" value="Cu-oxidase_2nd"/>
</dbReference>